<sequence length="183" mass="21631">MRTRYGFYNVAQQSLRNLCTTTIYNTKNHYDSLGITPKASQKDVKDAYYKLSKLYHPDKNEGSEEASKKFRQVSEAYEVLGNIKLRKLYDRGLFLKGRLILVDEGSILQRNTHWQIFTDLENEEQDHHHHKVEAHLFMTLMNGPGLIMVPRLRETCITKIWYTDKEQQEQEKQLILKLSVHLF</sequence>
<dbReference type="CDD" id="cd06257">
    <property type="entry name" value="DnaJ"/>
    <property type="match status" value="1"/>
</dbReference>
<accession>A0A1W4W308</accession>
<reference evidence="3" key="1">
    <citation type="submission" date="2025-08" db="UniProtKB">
        <authorList>
            <consortium name="RefSeq"/>
        </authorList>
    </citation>
    <scope>IDENTIFICATION</scope>
    <source>
        <tissue evidence="3">Entire body</tissue>
    </source>
</reference>
<dbReference type="PROSITE" id="PS50076">
    <property type="entry name" value="DNAJ_2"/>
    <property type="match status" value="1"/>
</dbReference>
<organism evidence="2 3">
    <name type="scientific">Agrilus planipennis</name>
    <name type="common">Emerald ash borer</name>
    <name type="synonym">Agrilus marcopoli</name>
    <dbReference type="NCBI Taxonomy" id="224129"/>
    <lineage>
        <taxon>Eukaryota</taxon>
        <taxon>Metazoa</taxon>
        <taxon>Ecdysozoa</taxon>
        <taxon>Arthropoda</taxon>
        <taxon>Hexapoda</taxon>
        <taxon>Insecta</taxon>
        <taxon>Pterygota</taxon>
        <taxon>Neoptera</taxon>
        <taxon>Endopterygota</taxon>
        <taxon>Coleoptera</taxon>
        <taxon>Polyphaga</taxon>
        <taxon>Elateriformia</taxon>
        <taxon>Buprestoidea</taxon>
        <taxon>Buprestidae</taxon>
        <taxon>Agrilinae</taxon>
        <taxon>Agrilus</taxon>
    </lineage>
</organism>
<dbReference type="SMART" id="SM00271">
    <property type="entry name" value="DnaJ"/>
    <property type="match status" value="1"/>
</dbReference>
<name>A0A1W4W308_AGRPL</name>
<protein>
    <submittedName>
        <fullName evidence="3">Diphthamide biosynthesis protein 4</fullName>
    </submittedName>
</protein>
<gene>
    <name evidence="3" type="primary">LOC108732321</name>
</gene>
<dbReference type="InterPro" id="IPR036869">
    <property type="entry name" value="J_dom_sf"/>
</dbReference>
<dbReference type="AlphaFoldDB" id="A0A1W4W308"/>
<evidence type="ECO:0000313" key="3">
    <source>
        <dbReference type="RefSeq" id="XP_018318551.1"/>
    </source>
</evidence>
<dbReference type="InterPro" id="IPR018253">
    <property type="entry name" value="DnaJ_domain_CS"/>
</dbReference>
<dbReference type="PRINTS" id="PR00625">
    <property type="entry name" value="JDOMAIN"/>
</dbReference>
<dbReference type="InParanoid" id="A0A1W4W308"/>
<keyword evidence="2" id="KW-1185">Reference proteome</keyword>
<feature type="domain" description="J" evidence="1">
    <location>
        <begin position="28"/>
        <end position="93"/>
    </location>
</feature>
<dbReference type="STRING" id="224129.A0A1W4W308"/>
<dbReference type="InterPro" id="IPR001623">
    <property type="entry name" value="DnaJ_domain"/>
</dbReference>
<dbReference type="GeneID" id="108732321"/>
<dbReference type="Pfam" id="PF00226">
    <property type="entry name" value="DnaJ"/>
    <property type="match status" value="1"/>
</dbReference>
<proteinExistence type="predicted"/>
<dbReference type="PANTHER" id="PTHR44873:SF1">
    <property type="entry name" value="DNAJ HOMOLOG SUBFAMILY C MEMBER 30, MITOCHONDRIAL"/>
    <property type="match status" value="1"/>
</dbReference>
<dbReference type="SUPFAM" id="SSF46565">
    <property type="entry name" value="Chaperone J-domain"/>
    <property type="match status" value="1"/>
</dbReference>
<dbReference type="RefSeq" id="XP_018318551.1">
    <property type="nucleotide sequence ID" value="XM_018463049.2"/>
</dbReference>
<evidence type="ECO:0000313" key="2">
    <source>
        <dbReference type="Proteomes" id="UP000192223"/>
    </source>
</evidence>
<dbReference type="OrthoDB" id="291007at2759"/>
<dbReference type="Gene3D" id="1.10.287.110">
    <property type="entry name" value="DnaJ domain"/>
    <property type="match status" value="1"/>
</dbReference>
<dbReference type="KEGG" id="apln:108732321"/>
<dbReference type="PANTHER" id="PTHR44873">
    <property type="entry name" value="DNAJ HOMOLOG SUBFAMILY C MEMBER 30, MITOCHONDRIAL"/>
    <property type="match status" value="1"/>
</dbReference>
<dbReference type="PROSITE" id="PS00636">
    <property type="entry name" value="DNAJ_1"/>
    <property type="match status" value="1"/>
</dbReference>
<dbReference type="InterPro" id="IPR053025">
    <property type="entry name" value="Mito_ATP_Synthase-Asso"/>
</dbReference>
<evidence type="ECO:0000259" key="1">
    <source>
        <dbReference type="PROSITE" id="PS50076"/>
    </source>
</evidence>
<dbReference type="Proteomes" id="UP000192223">
    <property type="component" value="Unplaced"/>
</dbReference>